<dbReference type="EMBL" id="JH992991">
    <property type="protein sequence ID" value="EKX47215.1"/>
    <property type="molecule type" value="Genomic_DNA"/>
</dbReference>
<feature type="compositionally biased region" description="Basic and acidic residues" evidence="1">
    <location>
        <begin position="130"/>
        <end position="143"/>
    </location>
</feature>
<feature type="region of interest" description="Disordered" evidence="1">
    <location>
        <begin position="83"/>
        <end position="168"/>
    </location>
</feature>
<name>L1JGJ4_GUITC</name>
<dbReference type="Proteomes" id="UP000011087">
    <property type="component" value="Unassembled WGS sequence"/>
</dbReference>
<dbReference type="SUPFAM" id="SSF54236">
    <property type="entry name" value="Ubiquitin-like"/>
    <property type="match status" value="1"/>
</dbReference>
<dbReference type="Gene3D" id="3.10.20.90">
    <property type="entry name" value="Phosphatidylinositol 3-kinase Catalytic Subunit, Chain A, domain 1"/>
    <property type="match status" value="1"/>
</dbReference>
<evidence type="ECO:0000313" key="3">
    <source>
        <dbReference type="EnsemblProtists" id="EKX47215"/>
    </source>
</evidence>
<dbReference type="KEGG" id="gtt:GUITHDRAFT_137798"/>
<dbReference type="InterPro" id="IPR029071">
    <property type="entry name" value="Ubiquitin-like_domsf"/>
</dbReference>
<dbReference type="AlphaFoldDB" id="L1JGJ4"/>
<reference evidence="4" key="2">
    <citation type="submission" date="2012-11" db="EMBL/GenBank/DDBJ databases">
        <authorList>
            <person name="Kuo A."/>
            <person name="Curtis B.A."/>
            <person name="Tanifuji G."/>
            <person name="Burki F."/>
            <person name="Gruber A."/>
            <person name="Irimia M."/>
            <person name="Maruyama S."/>
            <person name="Arias M.C."/>
            <person name="Ball S.G."/>
            <person name="Gile G.H."/>
            <person name="Hirakawa Y."/>
            <person name="Hopkins J.F."/>
            <person name="Rensing S.A."/>
            <person name="Schmutz J."/>
            <person name="Symeonidi A."/>
            <person name="Elias M."/>
            <person name="Eveleigh R.J."/>
            <person name="Herman E.K."/>
            <person name="Klute M.J."/>
            <person name="Nakayama T."/>
            <person name="Obornik M."/>
            <person name="Reyes-Prieto A."/>
            <person name="Armbrust E.V."/>
            <person name="Aves S.J."/>
            <person name="Beiko R.G."/>
            <person name="Coutinho P."/>
            <person name="Dacks J.B."/>
            <person name="Durnford D.G."/>
            <person name="Fast N.M."/>
            <person name="Green B.R."/>
            <person name="Grisdale C."/>
            <person name="Hempe F."/>
            <person name="Henrissat B."/>
            <person name="Hoppner M.P."/>
            <person name="Ishida K.-I."/>
            <person name="Kim E."/>
            <person name="Koreny L."/>
            <person name="Kroth P.G."/>
            <person name="Liu Y."/>
            <person name="Malik S.-B."/>
            <person name="Maier U.G."/>
            <person name="McRose D."/>
            <person name="Mock T."/>
            <person name="Neilson J.A."/>
            <person name="Onodera N.T."/>
            <person name="Poole A.M."/>
            <person name="Pritham E.J."/>
            <person name="Richards T.A."/>
            <person name="Rocap G."/>
            <person name="Roy S.W."/>
            <person name="Sarai C."/>
            <person name="Schaack S."/>
            <person name="Shirato S."/>
            <person name="Slamovits C.H."/>
            <person name="Spencer D.F."/>
            <person name="Suzuki S."/>
            <person name="Worden A.Z."/>
            <person name="Zauner S."/>
            <person name="Barry K."/>
            <person name="Bell C."/>
            <person name="Bharti A.K."/>
            <person name="Crow J.A."/>
            <person name="Grimwood J."/>
            <person name="Kramer R."/>
            <person name="Lindquist E."/>
            <person name="Lucas S."/>
            <person name="Salamov A."/>
            <person name="McFadden G.I."/>
            <person name="Lane C.E."/>
            <person name="Keeling P.J."/>
            <person name="Gray M.W."/>
            <person name="Grigoriev I.V."/>
            <person name="Archibald J.M."/>
        </authorList>
    </citation>
    <scope>NUCLEOTIDE SEQUENCE</scope>
    <source>
        <strain evidence="4">CCMP2712</strain>
    </source>
</reference>
<dbReference type="EnsemblProtists" id="EKX47215">
    <property type="protein sequence ID" value="EKX47215"/>
    <property type="gene ID" value="GUITHDRAFT_137798"/>
</dbReference>
<dbReference type="RefSeq" id="XP_005834195.1">
    <property type="nucleotide sequence ID" value="XM_005834138.1"/>
</dbReference>
<gene>
    <name evidence="2" type="ORF">GUITHDRAFT_137798</name>
</gene>
<protein>
    <recommendedName>
        <fullName evidence="5">Ubiquitin-like domain-containing protein</fullName>
    </recommendedName>
</protein>
<feature type="region of interest" description="Disordered" evidence="1">
    <location>
        <begin position="183"/>
        <end position="203"/>
    </location>
</feature>
<proteinExistence type="predicted"/>
<accession>L1JGJ4</accession>
<dbReference type="PaxDb" id="55529-EKX47215"/>
<evidence type="ECO:0000313" key="2">
    <source>
        <dbReference type="EMBL" id="EKX47215.1"/>
    </source>
</evidence>
<feature type="region of interest" description="Disordered" evidence="1">
    <location>
        <begin position="289"/>
        <end position="308"/>
    </location>
</feature>
<evidence type="ECO:0000313" key="4">
    <source>
        <dbReference type="Proteomes" id="UP000011087"/>
    </source>
</evidence>
<dbReference type="GeneID" id="17303883"/>
<evidence type="ECO:0008006" key="5">
    <source>
        <dbReference type="Google" id="ProtNLM"/>
    </source>
</evidence>
<evidence type="ECO:0000256" key="1">
    <source>
        <dbReference type="SAM" id="MobiDB-lite"/>
    </source>
</evidence>
<feature type="compositionally biased region" description="Basic and acidic residues" evidence="1">
    <location>
        <begin position="183"/>
        <end position="196"/>
    </location>
</feature>
<reference evidence="3" key="3">
    <citation type="submission" date="2016-03" db="UniProtKB">
        <authorList>
            <consortium name="EnsemblProtists"/>
        </authorList>
    </citation>
    <scope>IDENTIFICATION</scope>
</reference>
<keyword evidence="4" id="KW-1185">Reference proteome</keyword>
<reference evidence="2 4" key="1">
    <citation type="journal article" date="2012" name="Nature">
        <title>Algal genomes reveal evolutionary mosaicism and the fate of nucleomorphs.</title>
        <authorList>
            <consortium name="DOE Joint Genome Institute"/>
            <person name="Curtis B.A."/>
            <person name="Tanifuji G."/>
            <person name="Burki F."/>
            <person name="Gruber A."/>
            <person name="Irimia M."/>
            <person name="Maruyama S."/>
            <person name="Arias M.C."/>
            <person name="Ball S.G."/>
            <person name="Gile G.H."/>
            <person name="Hirakawa Y."/>
            <person name="Hopkins J.F."/>
            <person name="Kuo A."/>
            <person name="Rensing S.A."/>
            <person name="Schmutz J."/>
            <person name="Symeonidi A."/>
            <person name="Elias M."/>
            <person name="Eveleigh R.J."/>
            <person name="Herman E.K."/>
            <person name="Klute M.J."/>
            <person name="Nakayama T."/>
            <person name="Obornik M."/>
            <person name="Reyes-Prieto A."/>
            <person name="Armbrust E.V."/>
            <person name="Aves S.J."/>
            <person name="Beiko R.G."/>
            <person name="Coutinho P."/>
            <person name="Dacks J.B."/>
            <person name="Durnford D.G."/>
            <person name="Fast N.M."/>
            <person name="Green B.R."/>
            <person name="Grisdale C.J."/>
            <person name="Hempel F."/>
            <person name="Henrissat B."/>
            <person name="Hoppner M.P."/>
            <person name="Ishida K."/>
            <person name="Kim E."/>
            <person name="Koreny L."/>
            <person name="Kroth P.G."/>
            <person name="Liu Y."/>
            <person name="Malik S.B."/>
            <person name="Maier U.G."/>
            <person name="McRose D."/>
            <person name="Mock T."/>
            <person name="Neilson J.A."/>
            <person name="Onodera N.T."/>
            <person name="Poole A.M."/>
            <person name="Pritham E.J."/>
            <person name="Richards T.A."/>
            <person name="Rocap G."/>
            <person name="Roy S.W."/>
            <person name="Sarai C."/>
            <person name="Schaack S."/>
            <person name="Shirato S."/>
            <person name="Slamovits C.H."/>
            <person name="Spencer D.F."/>
            <person name="Suzuki S."/>
            <person name="Worden A.Z."/>
            <person name="Zauner S."/>
            <person name="Barry K."/>
            <person name="Bell C."/>
            <person name="Bharti A.K."/>
            <person name="Crow J.A."/>
            <person name="Grimwood J."/>
            <person name="Kramer R."/>
            <person name="Lindquist E."/>
            <person name="Lucas S."/>
            <person name="Salamov A."/>
            <person name="McFadden G.I."/>
            <person name="Lane C.E."/>
            <person name="Keeling P.J."/>
            <person name="Gray M.W."/>
            <person name="Grigoriev I.V."/>
            <person name="Archibald J.M."/>
        </authorList>
    </citation>
    <scope>NUCLEOTIDE SEQUENCE</scope>
    <source>
        <strain evidence="2 4">CCMP2712</strain>
    </source>
</reference>
<organism evidence="2">
    <name type="scientific">Guillardia theta (strain CCMP2712)</name>
    <name type="common">Cryptophyte</name>
    <dbReference type="NCBI Taxonomy" id="905079"/>
    <lineage>
        <taxon>Eukaryota</taxon>
        <taxon>Cryptophyceae</taxon>
        <taxon>Pyrenomonadales</taxon>
        <taxon>Geminigeraceae</taxon>
        <taxon>Guillardia</taxon>
    </lineage>
</organism>
<feature type="compositionally biased region" description="Low complexity" evidence="1">
    <location>
        <begin position="83"/>
        <end position="99"/>
    </location>
</feature>
<sequence length="308" mass="33084">MKIRIRMPDGRTERVECLGSETVETVMQKLREAVEGAGNGSLPSGSFLSLNKKDVLGADRLLSDCGVCGGDLLYCLSAAQTTSSSSSSSSSSSLSSSSSPAVVRGEGEAGLRPARNLFGLPTAAPTSSSERIHEDTRGRRWTEEVQVTSRSQGRPGEVAVRSQQGTAEEERLKRLKAIEMRSSRQIERKSSEEMKVDSMQLDSATSRTRVGEVGAASKEEELALCVFAVLTAIGFGDGNLREGWRGKSSTFSFSFPAERAGFPCELAVKCLRMRDEFIVHAAVGDGSNPISPRSNWKGQEIKSGPGLR</sequence>
<dbReference type="HOGENOM" id="CLU_904452_0_0_1"/>